<sequence length="210" mass="23778">MTNNSNNWSTDLEKAKAVINSDLSLVEISQLTGIDIASLSGYDADQKSLNCASWTTINKLAQLWQVSQITATQVNTPAFFYFVSMLSDWFESVKRNNTDGPLKDVLDSLSKMVMSNPAVMYELFKVFDENGLRKNSNLKGAAKDNQSYRVFKKKLDNSFQASLESLPAAQTNQNGVPKDWQMVKVFERIYSNIIQDPTEISNLKKIYEEY</sequence>
<evidence type="ECO:0000313" key="1">
    <source>
        <dbReference type="EMBL" id="KRL69056.1"/>
    </source>
</evidence>
<organism evidence="1 2">
    <name type="scientific">Lentilactobacillus diolivorans DSM 14421</name>
    <dbReference type="NCBI Taxonomy" id="1423739"/>
    <lineage>
        <taxon>Bacteria</taxon>
        <taxon>Bacillati</taxon>
        <taxon>Bacillota</taxon>
        <taxon>Bacilli</taxon>
        <taxon>Lactobacillales</taxon>
        <taxon>Lactobacillaceae</taxon>
        <taxon>Lentilactobacillus</taxon>
    </lineage>
</organism>
<name>A0A0R1SIR5_9LACO</name>
<dbReference type="EMBL" id="AZEY01000020">
    <property type="protein sequence ID" value="KRL69056.1"/>
    <property type="molecule type" value="Genomic_DNA"/>
</dbReference>
<dbReference type="RefSeq" id="WP_057863912.1">
    <property type="nucleotide sequence ID" value="NZ_AZEY01000020.1"/>
</dbReference>
<evidence type="ECO:0000313" key="2">
    <source>
        <dbReference type="Proteomes" id="UP000052013"/>
    </source>
</evidence>
<dbReference type="AlphaFoldDB" id="A0A0R1SIR5"/>
<dbReference type="Proteomes" id="UP000052013">
    <property type="component" value="Unassembled WGS sequence"/>
</dbReference>
<comment type="caution">
    <text evidence="1">The sequence shown here is derived from an EMBL/GenBank/DDBJ whole genome shotgun (WGS) entry which is preliminary data.</text>
</comment>
<reference evidence="1 2" key="1">
    <citation type="journal article" date="2015" name="Genome Announc.">
        <title>Expanding the biotechnology potential of lactobacilli through comparative genomics of 213 strains and associated genera.</title>
        <authorList>
            <person name="Sun Z."/>
            <person name="Harris H.M."/>
            <person name="McCann A."/>
            <person name="Guo C."/>
            <person name="Argimon S."/>
            <person name="Zhang W."/>
            <person name="Yang X."/>
            <person name="Jeffery I.B."/>
            <person name="Cooney J.C."/>
            <person name="Kagawa T.F."/>
            <person name="Liu W."/>
            <person name="Song Y."/>
            <person name="Salvetti E."/>
            <person name="Wrobel A."/>
            <person name="Rasinkangas P."/>
            <person name="Parkhill J."/>
            <person name="Rea M.C."/>
            <person name="O'Sullivan O."/>
            <person name="Ritari J."/>
            <person name="Douillard F.P."/>
            <person name="Paul Ross R."/>
            <person name="Yang R."/>
            <person name="Briner A.E."/>
            <person name="Felis G.E."/>
            <person name="de Vos W.M."/>
            <person name="Barrangou R."/>
            <person name="Klaenhammer T.R."/>
            <person name="Caufield P.W."/>
            <person name="Cui Y."/>
            <person name="Zhang H."/>
            <person name="O'Toole P.W."/>
        </authorList>
    </citation>
    <scope>NUCLEOTIDE SEQUENCE [LARGE SCALE GENOMIC DNA]</scope>
    <source>
        <strain evidence="1 2">DSM 14421</strain>
    </source>
</reference>
<protein>
    <submittedName>
        <fullName evidence="1">Uncharacterized protein</fullName>
    </submittedName>
</protein>
<accession>A0A0R1SIR5</accession>
<proteinExistence type="predicted"/>
<gene>
    <name evidence="1" type="ORF">FC85_GL002275</name>
</gene>
<dbReference type="PATRIC" id="fig|1423739.3.peg.2366"/>